<sequence>MGLWRWGTSRKVKYESLQSTNLDEIFEVIHHTPPLSMIAEKNDVSENGAPKESSKNPARNSFSNFSVKSIETILQRNIIRQFGKTSRIRIEDDRLIVSKIGDYDGCYQIVSRYGYMDDVIHGEEFISKLVASIQFADKHLSEKIDLQELPVTYVFGHQIFSPKSGSPWWRRYLVKYYKFLVNNSRELYSSWYIPSENFI</sequence>
<accession>A0A9N9BK84</accession>
<feature type="domain" description="K+ potassium transporter C-terminal" evidence="2">
    <location>
        <begin position="66"/>
        <end position="197"/>
    </location>
</feature>
<protein>
    <submittedName>
        <fullName evidence="3">18373_t:CDS:1</fullName>
    </submittedName>
</protein>
<dbReference type="Pfam" id="PF22776">
    <property type="entry name" value="K_trans_C"/>
    <property type="match status" value="1"/>
</dbReference>
<organism evidence="3 4">
    <name type="scientific">Racocetra fulgida</name>
    <dbReference type="NCBI Taxonomy" id="60492"/>
    <lineage>
        <taxon>Eukaryota</taxon>
        <taxon>Fungi</taxon>
        <taxon>Fungi incertae sedis</taxon>
        <taxon>Mucoromycota</taxon>
        <taxon>Glomeromycotina</taxon>
        <taxon>Glomeromycetes</taxon>
        <taxon>Diversisporales</taxon>
        <taxon>Gigasporaceae</taxon>
        <taxon>Racocetra</taxon>
    </lineage>
</organism>
<evidence type="ECO:0000256" key="1">
    <source>
        <dbReference type="SAM" id="MobiDB-lite"/>
    </source>
</evidence>
<comment type="caution">
    <text evidence="3">The sequence shown here is derived from an EMBL/GenBank/DDBJ whole genome shotgun (WGS) entry which is preliminary data.</text>
</comment>
<dbReference type="AlphaFoldDB" id="A0A9N9BK84"/>
<evidence type="ECO:0000259" key="2">
    <source>
        <dbReference type="Pfam" id="PF22776"/>
    </source>
</evidence>
<dbReference type="EMBL" id="CAJVPZ010006214">
    <property type="protein sequence ID" value="CAG8570936.1"/>
    <property type="molecule type" value="Genomic_DNA"/>
</dbReference>
<feature type="region of interest" description="Disordered" evidence="1">
    <location>
        <begin position="39"/>
        <end position="60"/>
    </location>
</feature>
<reference evidence="3" key="1">
    <citation type="submission" date="2021-06" db="EMBL/GenBank/DDBJ databases">
        <authorList>
            <person name="Kallberg Y."/>
            <person name="Tangrot J."/>
            <person name="Rosling A."/>
        </authorList>
    </citation>
    <scope>NUCLEOTIDE SEQUENCE</scope>
    <source>
        <strain evidence="3">IN212</strain>
    </source>
</reference>
<dbReference type="Proteomes" id="UP000789396">
    <property type="component" value="Unassembled WGS sequence"/>
</dbReference>
<gene>
    <name evidence="3" type="ORF">RFULGI_LOCUS5453</name>
</gene>
<feature type="non-terminal residue" evidence="3">
    <location>
        <position position="199"/>
    </location>
</feature>
<name>A0A9N9BK84_9GLOM</name>
<evidence type="ECO:0000313" key="3">
    <source>
        <dbReference type="EMBL" id="CAG8570936.1"/>
    </source>
</evidence>
<proteinExistence type="predicted"/>
<keyword evidence="4" id="KW-1185">Reference proteome</keyword>
<evidence type="ECO:0000313" key="4">
    <source>
        <dbReference type="Proteomes" id="UP000789396"/>
    </source>
</evidence>
<dbReference type="OrthoDB" id="2363950at2759"/>
<dbReference type="InterPro" id="IPR053952">
    <property type="entry name" value="K_trans_C"/>
</dbReference>